<dbReference type="PANTHER" id="PTHR24056:SF0">
    <property type="entry name" value="CYCLIN-DEPENDENT KINASE 7"/>
    <property type="match status" value="1"/>
</dbReference>
<dbReference type="RefSeq" id="XP_013243972.1">
    <property type="nucleotide sequence ID" value="XM_013388518.1"/>
</dbReference>
<keyword evidence="5 11" id="KW-0547">Nucleotide-binding</keyword>
<dbReference type="Gene3D" id="1.10.510.10">
    <property type="entry name" value="Transferase(Phosphotransferase) domain 1"/>
    <property type="match status" value="1"/>
</dbReference>
<dbReference type="PROSITE" id="PS00108">
    <property type="entry name" value="PROTEIN_KINASE_ST"/>
    <property type="match status" value="1"/>
</dbReference>
<dbReference type="GO" id="GO:0004693">
    <property type="term" value="F:cyclin-dependent protein serine/threonine kinase activity"/>
    <property type="evidence" value="ECO:0007669"/>
    <property type="project" value="UniProtKB-EC"/>
</dbReference>
<reference evidence="16 17" key="1">
    <citation type="submission" date="2014-05" db="EMBL/GenBank/DDBJ databases">
        <title>Draft genome sequence of a rare smut relative, Tilletiaria anomala UBC 951.</title>
        <authorList>
            <consortium name="DOE Joint Genome Institute"/>
            <person name="Toome M."/>
            <person name="Kuo A."/>
            <person name="Henrissat B."/>
            <person name="Lipzen A."/>
            <person name="Tritt A."/>
            <person name="Yoshinaga Y."/>
            <person name="Zane M."/>
            <person name="Barry K."/>
            <person name="Grigoriev I.V."/>
            <person name="Spatafora J.W."/>
            <person name="Aimea M.C."/>
        </authorList>
    </citation>
    <scope>NUCLEOTIDE SEQUENCE [LARGE SCALE GENOMIC DNA]</scope>
    <source>
        <strain evidence="16 17">UBC 951</strain>
    </source>
</reference>
<evidence type="ECO:0000256" key="3">
    <source>
        <dbReference type="ARBA" id="ARBA00022553"/>
    </source>
</evidence>
<dbReference type="InterPro" id="IPR008271">
    <property type="entry name" value="Ser/Thr_kinase_AS"/>
</dbReference>
<dbReference type="InterPro" id="IPR011009">
    <property type="entry name" value="Kinase-like_dom_sf"/>
</dbReference>
<dbReference type="FunFam" id="1.10.510.10:FF:000097">
    <property type="entry name" value="Putative cyclin-dependent kinase 7"/>
    <property type="match status" value="1"/>
</dbReference>
<dbReference type="Pfam" id="PF00069">
    <property type="entry name" value="Pkinase"/>
    <property type="match status" value="1"/>
</dbReference>
<keyword evidence="2 13" id="KW-0723">Serine/threonine-protein kinase</keyword>
<feature type="binding site" evidence="12">
    <location>
        <position position="81"/>
    </location>
    <ligand>
        <name>ATP</name>
        <dbReference type="ChEBI" id="CHEBI:30616"/>
    </ligand>
</feature>
<comment type="catalytic activity">
    <reaction evidence="8">
        <text>L-threonyl-[protein] + ATP = O-phospho-L-threonyl-[protein] + ADP + H(+)</text>
        <dbReference type="Rhea" id="RHEA:46608"/>
        <dbReference type="Rhea" id="RHEA-COMP:11060"/>
        <dbReference type="Rhea" id="RHEA-COMP:11605"/>
        <dbReference type="ChEBI" id="CHEBI:15378"/>
        <dbReference type="ChEBI" id="CHEBI:30013"/>
        <dbReference type="ChEBI" id="CHEBI:30616"/>
        <dbReference type="ChEBI" id="CHEBI:61977"/>
        <dbReference type="ChEBI" id="CHEBI:456216"/>
        <dbReference type="EC" id="2.7.11.22"/>
    </reaction>
</comment>
<proteinExistence type="inferred from homology"/>
<keyword evidence="3" id="KW-0597">Phosphoprotein</keyword>
<comment type="similarity">
    <text evidence="1">Belongs to the protein kinase superfamily. CMGC Ser/Thr protein kinase family. CDC2/CDKX subfamily.</text>
</comment>
<dbReference type="SMART" id="SM00220">
    <property type="entry name" value="S_TKc"/>
    <property type="match status" value="1"/>
</dbReference>
<dbReference type="PANTHER" id="PTHR24056">
    <property type="entry name" value="CELL DIVISION PROTEIN KINASE"/>
    <property type="match status" value="1"/>
</dbReference>
<feature type="binding site" evidence="11">
    <location>
        <begin position="57"/>
        <end position="65"/>
    </location>
    <ligand>
        <name>ATP</name>
        <dbReference type="ChEBI" id="CHEBI:30616"/>
    </ligand>
</feature>
<dbReference type="Gene3D" id="3.30.200.20">
    <property type="entry name" value="Phosphorylase Kinase, domain 1"/>
    <property type="match status" value="1"/>
</dbReference>
<dbReference type="STRING" id="1037660.A0A066W5Z2"/>
<evidence type="ECO:0000256" key="4">
    <source>
        <dbReference type="ARBA" id="ARBA00022679"/>
    </source>
</evidence>
<evidence type="ECO:0000256" key="12">
    <source>
        <dbReference type="PROSITE-ProRule" id="PRU10141"/>
    </source>
</evidence>
<dbReference type="GO" id="GO:0032968">
    <property type="term" value="P:positive regulation of transcription elongation by RNA polymerase II"/>
    <property type="evidence" value="ECO:0007669"/>
    <property type="project" value="UniProtKB-ARBA"/>
</dbReference>
<keyword evidence="4" id="KW-0808">Transferase</keyword>
<dbReference type="PROSITE" id="PS00107">
    <property type="entry name" value="PROTEIN_KINASE_ATP"/>
    <property type="match status" value="1"/>
</dbReference>
<evidence type="ECO:0000256" key="6">
    <source>
        <dbReference type="ARBA" id="ARBA00022777"/>
    </source>
</evidence>
<dbReference type="SUPFAM" id="SSF56112">
    <property type="entry name" value="Protein kinase-like (PK-like)"/>
    <property type="match status" value="1"/>
</dbReference>
<feature type="domain" description="Protein kinase" evidence="15">
    <location>
        <begin position="51"/>
        <end position="334"/>
    </location>
</feature>
<keyword evidence="6 16" id="KW-0418">Kinase</keyword>
<evidence type="ECO:0000256" key="5">
    <source>
        <dbReference type="ARBA" id="ARBA00022741"/>
    </source>
</evidence>
<dbReference type="Proteomes" id="UP000027361">
    <property type="component" value="Unassembled WGS sequence"/>
</dbReference>
<gene>
    <name evidence="16" type="ORF">K437DRAFT_273541</name>
</gene>
<dbReference type="InterPro" id="IPR037770">
    <property type="entry name" value="CDK7"/>
</dbReference>
<dbReference type="GO" id="GO:0005737">
    <property type="term" value="C:cytoplasm"/>
    <property type="evidence" value="ECO:0007669"/>
    <property type="project" value="TreeGrafter"/>
</dbReference>
<dbReference type="OMA" id="CLESEYF"/>
<feature type="binding site" evidence="11">
    <location>
        <position position="80"/>
    </location>
    <ligand>
        <name>ATP</name>
        <dbReference type="ChEBI" id="CHEBI:30616"/>
    </ligand>
</feature>
<dbReference type="OrthoDB" id="1732493at2759"/>
<dbReference type="InterPro" id="IPR050108">
    <property type="entry name" value="CDK"/>
</dbReference>
<evidence type="ECO:0000256" key="11">
    <source>
        <dbReference type="PIRSR" id="PIRSR637770-2"/>
    </source>
</evidence>
<dbReference type="GO" id="GO:0070985">
    <property type="term" value="C:transcription factor TFIIK complex"/>
    <property type="evidence" value="ECO:0007669"/>
    <property type="project" value="InterPro"/>
</dbReference>
<keyword evidence="17" id="KW-1185">Reference proteome</keyword>
<dbReference type="InParanoid" id="A0A066W5Z2"/>
<comment type="caution">
    <text evidence="16">The sequence shown here is derived from an EMBL/GenBank/DDBJ whole genome shotgun (WGS) entry which is preliminary data.</text>
</comment>
<dbReference type="GO" id="GO:0005524">
    <property type="term" value="F:ATP binding"/>
    <property type="evidence" value="ECO:0007669"/>
    <property type="project" value="UniProtKB-UniRule"/>
</dbReference>
<dbReference type="GO" id="GO:0008353">
    <property type="term" value="F:RNA polymerase II CTD heptapeptide repeat kinase activity"/>
    <property type="evidence" value="ECO:0007669"/>
    <property type="project" value="InterPro"/>
</dbReference>
<dbReference type="CDD" id="cd07841">
    <property type="entry name" value="STKc_CDK7"/>
    <property type="match status" value="1"/>
</dbReference>
<evidence type="ECO:0000256" key="7">
    <source>
        <dbReference type="ARBA" id="ARBA00022840"/>
    </source>
</evidence>
<name>A0A066W5Z2_TILAU</name>
<dbReference type="PROSITE" id="PS50011">
    <property type="entry name" value="PROTEIN_KINASE_DOM"/>
    <property type="match status" value="1"/>
</dbReference>
<dbReference type="FunCoup" id="A0A066W5Z2">
    <property type="interactions" value="691"/>
</dbReference>
<evidence type="ECO:0000256" key="1">
    <source>
        <dbReference type="ARBA" id="ARBA00006485"/>
    </source>
</evidence>
<evidence type="ECO:0000313" key="17">
    <source>
        <dbReference type="Proteomes" id="UP000027361"/>
    </source>
</evidence>
<evidence type="ECO:0000256" key="14">
    <source>
        <dbReference type="SAM" id="MobiDB-lite"/>
    </source>
</evidence>
<evidence type="ECO:0000256" key="2">
    <source>
        <dbReference type="ARBA" id="ARBA00022527"/>
    </source>
</evidence>
<accession>A0A066W5Z2</accession>
<evidence type="ECO:0000256" key="9">
    <source>
        <dbReference type="ARBA" id="ARBA00048367"/>
    </source>
</evidence>
<sequence length="423" mass="46173">MSAGAVSTSSDHALTAPAPLTEASGSDSISGSAAYAALSPAEANDAIKSSYSKLAKIGEGTYASVFLAQHLPTGRKVAIKKIKVLSSKDGLDVTAIREVKFLKELKHPNVIQMYDVFSSGSTTPSLNLVLEFLSSNLEELIKDRSLIFTPADIKSWMAMTLRGLEYCHRSWCLHRDLKPNNLLISPSGELKIADFGLAREFGDPFAHMTSQVITRWYRPPELLMGSKSYSGAVDIWSVGCIFAELMLRTPYLPGESDLEQLTKICRALGTPTDQDWPDMKHLPDYVQIEKFPKQHMSMLFTAANADTLDLLSRCLTFNPHSRITADEALLHAYFRNAPAPTHYTMLPIKSSLSSATNDKTADHLLLSDSGVNNARRQAAAGSDAVRLRGAANGASAGPGGSKRQLKEDEIMERKRIARKLAFA</sequence>
<keyword evidence="7 11" id="KW-0067">ATP-binding</keyword>
<comment type="catalytic activity">
    <reaction evidence="9">
        <text>L-seryl-[protein] + ATP = O-phospho-L-seryl-[protein] + ADP + H(+)</text>
        <dbReference type="Rhea" id="RHEA:17989"/>
        <dbReference type="Rhea" id="RHEA-COMP:9863"/>
        <dbReference type="Rhea" id="RHEA-COMP:11604"/>
        <dbReference type="ChEBI" id="CHEBI:15378"/>
        <dbReference type="ChEBI" id="CHEBI:29999"/>
        <dbReference type="ChEBI" id="CHEBI:30616"/>
        <dbReference type="ChEBI" id="CHEBI:83421"/>
        <dbReference type="ChEBI" id="CHEBI:456216"/>
        <dbReference type="EC" id="2.7.11.22"/>
    </reaction>
</comment>
<dbReference type="GeneID" id="25266460"/>
<evidence type="ECO:0000256" key="10">
    <source>
        <dbReference type="PIRSR" id="PIRSR637770-1"/>
    </source>
</evidence>
<dbReference type="InterPro" id="IPR000719">
    <property type="entry name" value="Prot_kinase_dom"/>
</dbReference>
<feature type="active site" description="Proton acceptor" evidence="10">
    <location>
        <position position="176"/>
    </location>
</feature>
<evidence type="ECO:0000313" key="16">
    <source>
        <dbReference type="EMBL" id="KDN47953.1"/>
    </source>
</evidence>
<feature type="region of interest" description="Disordered" evidence="14">
    <location>
        <begin position="381"/>
        <end position="410"/>
    </location>
</feature>
<evidence type="ECO:0000259" key="15">
    <source>
        <dbReference type="PROSITE" id="PS50011"/>
    </source>
</evidence>
<dbReference type="AlphaFoldDB" id="A0A066W5Z2"/>
<organism evidence="16 17">
    <name type="scientific">Tilletiaria anomala (strain ATCC 24038 / CBS 436.72 / UBC 951)</name>
    <dbReference type="NCBI Taxonomy" id="1037660"/>
    <lineage>
        <taxon>Eukaryota</taxon>
        <taxon>Fungi</taxon>
        <taxon>Dikarya</taxon>
        <taxon>Basidiomycota</taxon>
        <taxon>Ustilaginomycotina</taxon>
        <taxon>Exobasidiomycetes</taxon>
        <taxon>Georgefischeriales</taxon>
        <taxon>Tilletiariaceae</taxon>
        <taxon>Tilletiaria</taxon>
    </lineage>
</organism>
<evidence type="ECO:0000256" key="13">
    <source>
        <dbReference type="RuleBase" id="RU000304"/>
    </source>
</evidence>
<protein>
    <submittedName>
        <fullName evidence="16">Putative KIN28-cyclin-dependent ser/thr protein kinase</fullName>
    </submittedName>
</protein>
<dbReference type="InterPro" id="IPR017441">
    <property type="entry name" value="Protein_kinase_ATP_BS"/>
</dbReference>
<dbReference type="FunFam" id="3.30.200.20:FF:000124">
    <property type="entry name" value="Cyclin-dependent kinase 4"/>
    <property type="match status" value="1"/>
</dbReference>
<evidence type="ECO:0000256" key="8">
    <source>
        <dbReference type="ARBA" id="ARBA00047811"/>
    </source>
</evidence>
<dbReference type="HOGENOM" id="CLU_000288_181_1_1"/>
<dbReference type="EMBL" id="JMSN01000027">
    <property type="protein sequence ID" value="KDN47953.1"/>
    <property type="molecule type" value="Genomic_DNA"/>
</dbReference>